<protein>
    <submittedName>
        <fullName evidence="3">PorT family protein</fullName>
    </submittedName>
</protein>
<gene>
    <name evidence="3" type="ORF">I2I05_19055</name>
</gene>
<evidence type="ECO:0000256" key="1">
    <source>
        <dbReference type="SAM" id="SignalP"/>
    </source>
</evidence>
<name>A0ABS0IMB3_9BACT</name>
<keyword evidence="1" id="KW-0732">Signal</keyword>
<dbReference type="InterPro" id="IPR025665">
    <property type="entry name" value="Beta-barrel_OMP_2"/>
</dbReference>
<feature type="signal peptide" evidence="1">
    <location>
        <begin position="1"/>
        <end position="23"/>
    </location>
</feature>
<feature type="chain" id="PRO_5046975513" evidence="1">
    <location>
        <begin position="24"/>
        <end position="249"/>
    </location>
</feature>
<evidence type="ECO:0000313" key="3">
    <source>
        <dbReference type="EMBL" id="MBF9239500.1"/>
    </source>
</evidence>
<proteinExistence type="predicted"/>
<sequence length="249" mass="26689">MKQAFTTYLLTGSLLLAAATTHAQTTFRIGPKLGYNRSFGGFEYPNQDYLKVTNSSRSGVEAGVVAHVGFSDHFAVQPAVLYAQKGFGFVEDAYDAPYNYTYKGEYSFHFNYLTVPVNLLYSSQPGGQGLQVFAGPYVGWLLGGAFTSSQTGRYASGGGPTNSNQGKVEAGDTYHNNPKEAYVSRGVDAGVQGGLGLGFAGGIQVQASYSQGLRNLGAKYESGLSTRTPPTYRNHAFQISLSYLWGPKS</sequence>
<dbReference type="Proteomes" id="UP000597617">
    <property type="component" value="Unassembled WGS sequence"/>
</dbReference>
<organism evidence="3 4">
    <name type="scientific">Hymenobacter jeongseonensis</name>
    <dbReference type="NCBI Taxonomy" id="2791027"/>
    <lineage>
        <taxon>Bacteria</taxon>
        <taxon>Pseudomonadati</taxon>
        <taxon>Bacteroidota</taxon>
        <taxon>Cytophagia</taxon>
        <taxon>Cytophagales</taxon>
        <taxon>Hymenobacteraceae</taxon>
        <taxon>Hymenobacter</taxon>
    </lineage>
</organism>
<reference evidence="3 4" key="1">
    <citation type="submission" date="2020-11" db="EMBL/GenBank/DDBJ databases">
        <authorList>
            <person name="Kim M.K."/>
        </authorList>
    </citation>
    <scope>NUCLEOTIDE SEQUENCE [LARGE SCALE GENOMIC DNA]</scope>
    <source>
        <strain evidence="3 4">BT683</strain>
    </source>
</reference>
<dbReference type="EMBL" id="JADQDQ010000013">
    <property type="protein sequence ID" value="MBF9239500.1"/>
    <property type="molecule type" value="Genomic_DNA"/>
</dbReference>
<dbReference type="RefSeq" id="WP_196283852.1">
    <property type="nucleotide sequence ID" value="NZ_JADQDQ010000013.1"/>
</dbReference>
<comment type="caution">
    <text evidence="3">The sequence shown here is derived from an EMBL/GenBank/DDBJ whole genome shotgun (WGS) entry which is preliminary data.</text>
</comment>
<evidence type="ECO:0000313" key="4">
    <source>
        <dbReference type="Proteomes" id="UP000597617"/>
    </source>
</evidence>
<keyword evidence="4" id="KW-1185">Reference proteome</keyword>
<evidence type="ECO:0000259" key="2">
    <source>
        <dbReference type="Pfam" id="PF13568"/>
    </source>
</evidence>
<dbReference type="Pfam" id="PF13568">
    <property type="entry name" value="OMP_b-brl_2"/>
    <property type="match status" value="1"/>
</dbReference>
<feature type="domain" description="Outer membrane protein beta-barrel" evidence="2">
    <location>
        <begin position="23"/>
        <end position="216"/>
    </location>
</feature>
<accession>A0ABS0IMB3</accession>